<dbReference type="SUPFAM" id="SSF47413">
    <property type="entry name" value="lambda repressor-like DNA-binding domains"/>
    <property type="match status" value="1"/>
</dbReference>
<gene>
    <name evidence="2" type="ORF">Xmir_01426</name>
</gene>
<evidence type="ECO:0000259" key="1">
    <source>
        <dbReference type="SMART" id="SM00530"/>
    </source>
</evidence>
<keyword evidence="3" id="KW-1185">Reference proteome</keyword>
<dbReference type="EMBL" id="NITZ01000005">
    <property type="protein sequence ID" value="PHM49504.1"/>
    <property type="molecule type" value="Genomic_DNA"/>
</dbReference>
<dbReference type="GO" id="GO:0003677">
    <property type="term" value="F:DNA binding"/>
    <property type="evidence" value="ECO:0007669"/>
    <property type="project" value="InterPro"/>
</dbReference>
<protein>
    <submittedName>
        <fullName evidence="2">Transcriptional regulator</fullName>
    </submittedName>
</protein>
<proteinExistence type="predicted"/>
<dbReference type="InterPro" id="IPR010982">
    <property type="entry name" value="Lambda_DNA-bd_dom_sf"/>
</dbReference>
<dbReference type="Gene3D" id="1.10.260.40">
    <property type="entry name" value="lambda repressor-like DNA-binding domains"/>
    <property type="match status" value="1"/>
</dbReference>
<dbReference type="SMART" id="SM00530">
    <property type="entry name" value="HTH_XRE"/>
    <property type="match status" value="1"/>
</dbReference>
<comment type="caution">
    <text evidence="2">The sequence shown here is derived from an EMBL/GenBank/DDBJ whole genome shotgun (WGS) entry which is preliminary data.</text>
</comment>
<sequence>MILLSCYNLTGYTITNSNGLKIMTKLKRSRTELANFLRTKRESISPESVGLPHIGRRRTPGLRREEIAALAGVGVTWYTWLEQGREIGVSASFLDNLAKILKLNTAERRHLYLLAHMREPIETGQTLCVVSPLVKRLMNDLSPHLTYVLNLHWDVLAFNQPADECFCFSQVGSEQRNFLWLLFTNEHYRELFCHWERDAYRLLASFRRDYALAAKDNYIQELVNKLLKTSPDFYGMWHKHEIYEPCNGVRELNVNGQATTFGYTSMITDAERHLRLIIYAKDCSDLPE</sequence>
<feature type="domain" description="HTH cro/C1-type" evidence="1">
    <location>
        <begin position="36"/>
        <end position="108"/>
    </location>
</feature>
<dbReference type="CDD" id="cd00093">
    <property type="entry name" value="HTH_XRE"/>
    <property type="match status" value="1"/>
</dbReference>
<dbReference type="InterPro" id="IPR001387">
    <property type="entry name" value="Cro/C1-type_HTH"/>
</dbReference>
<organism evidence="2 3">
    <name type="scientific">Xenorhabdus miraniensis</name>
    <dbReference type="NCBI Taxonomy" id="351674"/>
    <lineage>
        <taxon>Bacteria</taxon>
        <taxon>Pseudomonadati</taxon>
        <taxon>Pseudomonadota</taxon>
        <taxon>Gammaproteobacteria</taxon>
        <taxon>Enterobacterales</taxon>
        <taxon>Morganellaceae</taxon>
        <taxon>Xenorhabdus</taxon>
    </lineage>
</organism>
<name>A0A2D0JT22_9GAMM</name>
<dbReference type="AlphaFoldDB" id="A0A2D0JT22"/>
<dbReference type="InterPro" id="IPR041413">
    <property type="entry name" value="MLTR_LBD"/>
</dbReference>
<dbReference type="Gene3D" id="3.30.450.180">
    <property type="match status" value="1"/>
</dbReference>
<dbReference type="Pfam" id="PF17765">
    <property type="entry name" value="MLTR_LBD"/>
    <property type="match status" value="1"/>
</dbReference>
<evidence type="ECO:0000313" key="2">
    <source>
        <dbReference type="EMBL" id="PHM49504.1"/>
    </source>
</evidence>
<reference evidence="2 3" key="1">
    <citation type="journal article" date="2017" name="Nat. Microbiol.">
        <title>Natural product diversity associated with the nematode symbionts Photorhabdus and Xenorhabdus.</title>
        <authorList>
            <person name="Tobias N.J."/>
            <person name="Wolff H."/>
            <person name="Djahanschiri B."/>
            <person name="Grundmann F."/>
            <person name="Kronenwerth M."/>
            <person name="Shi Y.M."/>
            <person name="Simonyi S."/>
            <person name="Grun P."/>
            <person name="Shapiro-Ilan D."/>
            <person name="Pidot S.J."/>
            <person name="Stinear T.P."/>
            <person name="Ebersberger I."/>
            <person name="Bode H.B."/>
        </authorList>
    </citation>
    <scope>NUCLEOTIDE SEQUENCE [LARGE SCALE GENOMIC DNA]</scope>
    <source>
        <strain evidence="2 3">DSM 17902</strain>
    </source>
</reference>
<evidence type="ECO:0000313" key="3">
    <source>
        <dbReference type="Proteomes" id="UP000221980"/>
    </source>
</evidence>
<dbReference type="Proteomes" id="UP000221980">
    <property type="component" value="Unassembled WGS sequence"/>
</dbReference>
<accession>A0A2D0JT22</accession>
<dbReference type="PANTHER" id="PTHR35010">
    <property type="entry name" value="BLL4672 PROTEIN-RELATED"/>
    <property type="match status" value="1"/>
</dbReference>
<dbReference type="Pfam" id="PF13560">
    <property type="entry name" value="HTH_31"/>
    <property type="match status" value="1"/>
</dbReference>